<gene>
    <name evidence="2" type="ORF">CANARDRAFT_160567</name>
</gene>
<keyword evidence="3" id="KW-1185">Reference proteome</keyword>
<dbReference type="OrthoDB" id="194775at2759"/>
<dbReference type="AlphaFoldDB" id="A0A1E4T0B8"/>
<dbReference type="EMBL" id="KV453853">
    <property type="protein sequence ID" value="ODV85216.1"/>
    <property type="molecule type" value="Genomic_DNA"/>
</dbReference>
<reference evidence="3" key="1">
    <citation type="submission" date="2016-04" db="EMBL/GenBank/DDBJ databases">
        <title>Comparative genomics of biotechnologically important yeasts.</title>
        <authorList>
            <consortium name="DOE Joint Genome Institute"/>
            <person name="Riley R."/>
            <person name="Haridas S."/>
            <person name="Wolfe K.H."/>
            <person name="Lopes M.R."/>
            <person name="Hittinger C.T."/>
            <person name="Goker M."/>
            <person name="Salamov A."/>
            <person name="Wisecaver J."/>
            <person name="Long T.M."/>
            <person name="Aerts A.L."/>
            <person name="Barry K."/>
            <person name="Choi C."/>
            <person name="Clum A."/>
            <person name="Coughlan A.Y."/>
            <person name="Deshpande S."/>
            <person name="Douglass A.P."/>
            <person name="Hanson S.J."/>
            <person name="Klenk H.-P."/>
            <person name="Labutti K."/>
            <person name="Lapidus A."/>
            <person name="Lindquist E."/>
            <person name="Lipzen A."/>
            <person name="Meier-Kolthoff J.P."/>
            <person name="Ohm R.A."/>
            <person name="Otillar R.P."/>
            <person name="Pangilinan J."/>
            <person name="Peng Y."/>
            <person name="Rokas A."/>
            <person name="Rosa C.A."/>
            <person name="Scheuner C."/>
            <person name="Sibirny A.A."/>
            <person name="Slot J.C."/>
            <person name="Stielow J.B."/>
            <person name="Sun H."/>
            <person name="Kurtzman C.P."/>
            <person name="Blackwell M."/>
            <person name="Grigoriev I.V."/>
            <person name="Jeffries T.W."/>
        </authorList>
    </citation>
    <scope>NUCLEOTIDE SEQUENCE [LARGE SCALE GENOMIC DNA]</scope>
    <source>
        <strain evidence="3">NRRL YB-2248</strain>
    </source>
</reference>
<dbReference type="InterPro" id="IPR012945">
    <property type="entry name" value="Tubulin-bd_cofactor_C_dom"/>
</dbReference>
<evidence type="ECO:0000313" key="2">
    <source>
        <dbReference type="EMBL" id="ODV85216.1"/>
    </source>
</evidence>
<dbReference type="Proteomes" id="UP000094801">
    <property type="component" value="Unassembled WGS sequence"/>
</dbReference>
<dbReference type="InterPro" id="IPR016098">
    <property type="entry name" value="CAP/MinC_C"/>
</dbReference>
<accession>A0A1E4T0B8</accession>
<dbReference type="Gene3D" id="2.160.20.70">
    <property type="match status" value="1"/>
</dbReference>
<evidence type="ECO:0000313" key="3">
    <source>
        <dbReference type="Proteomes" id="UP000094801"/>
    </source>
</evidence>
<feature type="domain" description="Tubulin binding cofactor C-like" evidence="1">
    <location>
        <begin position="120"/>
        <end position="204"/>
    </location>
</feature>
<proteinExistence type="predicted"/>
<organism evidence="2 3">
    <name type="scientific">[Candida] arabinofermentans NRRL YB-2248</name>
    <dbReference type="NCBI Taxonomy" id="983967"/>
    <lineage>
        <taxon>Eukaryota</taxon>
        <taxon>Fungi</taxon>
        <taxon>Dikarya</taxon>
        <taxon>Ascomycota</taxon>
        <taxon>Saccharomycotina</taxon>
        <taxon>Pichiomycetes</taxon>
        <taxon>Pichiales</taxon>
        <taxon>Pichiaceae</taxon>
        <taxon>Ogataea</taxon>
        <taxon>Ogataea/Candida clade</taxon>
    </lineage>
</organism>
<name>A0A1E4T0B8_9ASCO</name>
<protein>
    <recommendedName>
        <fullName evidence="1">Tubulin binding cofactor C-like domain-containing protein</fullName>
    </recommendedName>
</protein>
<sequence>MTDNGSIAKEFGLLQTVDELQLIRSKIFHLKAWLAERSDRGQVAPYDLKKYSRSIDQYVLKLDDKRTSLQKRKFRFTIRPPTVSNDKEPPISASGSKKIWDAGVGRDEAIGGGGAKTVHLKDKSYETIRIPSAASITLENCTSCVFELSSQSFLFVTNCNGCAIKGDSQQVRVHDTKETLIDINITSPIKRLVLERCSSIYIVRSQQLTVDDFSNLGRQALNYCLVESRNDSQYGFEEVGRNIVLMPDESNGSRDQLLWRAYRACD</sequence>
<evidence type="ECO:0000259" key="1">
    <source>
        <dbReference type="Pfam" id="PF07986"/>
    </source>
</evidence>
<dbReference type="Pfam" id="PF07986">
    <property type="entry name" value="TBCC"/>
    <property type="match status" value="1"/>
</dbReference>